<dbReference type="PANTHER" id="PTHR30250:SF11">
    <property type="entry name" value="O-ANTIGEN TRANSPORTER-RELATED"/>
    <property type="match status" value="1"/>
</dbReference>
<sequence length="424" mass="45056">MTDRAGGARRRTLRNIAALYGVQMATYLLPLVTVPFLARTLGPQAWGALAVAQAFGGMMSLLVDYGFDLSGTREVARVQDQPARRAELLSGVLGARLVMTLCVAALTLVAQATVPALQQPLLLWAAVLWGVAQATSLMWYFQGLERVTRVAGLDVAAKVAVTAGILLLIRRPSDAWLVPGLTAVATLLSNGYAFRLAHRDTPFLWPTWSGTRATLRLGWSMFVFRGSAAFYSTASAFLLSLFVPVGLVGFYAAAERIARAVQGLLTPLHRALYPRFARAAAAGPAAARALLPSGLWLMGGAGAVLSAVTWLAAPLLISLLLGPGFERALPVLRALSVLPLIIGVNMVFGLFWLVPLGHDRAFNITVALGALLNAVLIVLLVPGRGPLGMAEAVVLTELTVGAGLYFVYRQTLRPMTAQVLPVEA</sequence>
<keyword evidence="5 6" id="KW-0472">Membrane</keyword>
<evidence type="ECO:0000256" key="5">
    <source>
        <dbReference type="ARBA" id="ARBA00023136"/>
    </source>
</evidence>
<gene>
    <name evidence="7" type="ORF">ACFOZ9_12580</name>
</gene>
<keyword evidence="3 6" id="KW-0812">Transmembrane</keyword>
<keyword evidence="4 6" id="KW-1133">Transmembrane helix</keyword>
<reference evidence="8" key="1">
    <citation type="journal article" date="2019" name="Int. J. Syst. Evol. Microbiol.">
        <title>The Global Catalogue of Microorganisms (GCM) 10K type strain sequencing project: providing services to taxonomists for standard genome sequencing and annotation.</title>
        <authorList>
            <consortium name="The Broad Institute Genomics Platform"/>
            <consortium name="The Broad Institute Genome Sequencing Center for Infectious Disease"/>
            <person name="Wu L."/>
            <person name="Ma J."/>
        </authorList>
    </citation>
    <scope>NUCLEOTIDE SEQUENCE [LARGE SCALE GENOMIC DNA]</scope>
    <source>
        <strain evidence="8">CCUG 56029</strain>
    </source>
</reference>
<feature type="transmembrane region" description="Helical" evidence="6">
    <location>
        <begin position="88"/>
        <end position="109"/>
    </location>
</feature>
<evidence type="ECO:0000256" key="1">
    <source>
        <dbReference type="ARBA" id="ARBA00004651"/>
    </source>
</evidence>
<keyword evidence="8" id="KW-1185">Reference proteome</keyword>
<dbReference type="RefSeq" id="WP_380040143.1">
    <property type="nucleotide sequence ID" value="NZ_JBHSEH010000016.1"/>
</dbReference>
<dbReference type="EMBL" id="JBHSEH010000016">
    <property type="protein sequence ID" value="MFC4427046.1"/>
    <property type="molecule type" value="Genomic_DNA"/>
</dbReference>
<evidence type="ECO:0000256" key="3">
    <source>
        <dbReference type="ARBA" id="ARBA00022692"/>
    </source>
</evidence>
<dbReference type="CDD" id="cd13128">
    <property type="entry name" value="MATE_Wzx_like"/>
    <property type="match status" value="1"/>
</dbReference>
<comment type="subcellular location">
    <subcellularLocation>
        <location evidence="1">Cell membrane</location>
        <topology evidence="1">Multi-pass membrane protein</topology>
    </subcellularLocation>
</comment>
<evidence type="ECO:0000256" key="2">
    <source>
        <dbReference type="ARBA" id="ARBA00022475"/>
    </source>
</evidence>
<keyword evidence="2" id="KW-1003">Cell membrane</keyword>
<comment type="caution">
    <text evidence="7">The sequence shown here is derived from an EMBL/GenBank/DDBJ whole genome shotgun (WGS) entry which is preliminary data.</text>
</comment>
<feature type="transmembrane region" description="Helical" evidence="6">
    <location>
        <begin position="387"/>
        <end position="408"/>
    </location>
</feature>
<name>A0ABV8XQ89_9DEIO</name>
<feature type="transmembrane region" description="Helical" evidence="6">
    <location>
        <begin position="361"/>
        <end position="381"/>
    </location>
</feature>
<dbReference type="InterPro" id="IPR050833">
    <property type="entry name" value="Poly_Biosynth_Transport"/>
</dbReference>
<feature type="transmembrane region" description="Helical" evidence="6">
    <location>
        <begin position="334"/>
        <end position="354"/>
    </location>
</feature>
<protein>
    <submittedName>
        <fullName evidence="7">Flippase</fullName>
    </submittedName>
</protein>
<feature type="transmembrane region" description="Helical" evidence="6">
    <location>
        <begin position="237"/>
        <end position="254"/>
    </location>
</feature>
<dbReference type="PANTHER" id="PTHR30250">
    <property type="entry name" value="PST FAMILY PREDICTED COLANIC ACID TRANSPORTER"/>
    <property type="match status" value="1"/>
</dbReference>
<feature type="transmembrane region" description="Helical" evidence="6">
    <location>
        <begin position="295"/>
        <end position="322"/>
    </location>
</feature>
<dbReference type="Pfam" id="PF01943">
    <property type="entry name" value="Polysacc_synt"/>
    <property type="match status" value="1"/>
</dbReference>
<dbReference type="InterPro" id="IPR002797">
    <property type="entry name" value="Polysacc_synth"/>
</dbReference>
<organism evidence="7 8">
    <name type="scientific">Deinococcus navajonensis</name>
    <dbReference type="NCBI Taxonomy" id="309884"/>
    <lineage>
        <taxon>Bacteria</taxon>
        <taxon>Thermotogati</taxon>
        <taxon>Deinococcota</taxon>
        <taxon>Deinococci</taxon>
        <taxon>Deinococcales</taxon>
        <taxon>Deinococcaceae</taxon>
        <taxon>Deinococcus</taxon>
    </lineage>
</organism>
<feature type="transmembrane region" description="Helical" evidence="6">
    <location>
        <begin position="45"/>
        <end position="67"/>
    </location>
</feature>
<evidence type="ECO:0000256" key="6">
    <source>
        <dbReference type="SAM" id="Phobius"/>
    </source>
</evidence>
<evidence type="ECO:0000313" key="7">
    <source>
        <dbReference type="EMBL" id="MFC4427046.1"/>
    </source>
</evidence>
<feature type="transmembrane region" description="Helical" evidence="6">
    <location>
        <begin position="175"/>
        <end position="193"/>
    </location>
</feature>
<dbReference type="Proteomes" id="UP001595998">
    <property type="component" value="Unassembled WGS sequence"/>
</dbReference>
<evidence type="ECO:0000313" key="8">
    <source>
        <dbReference type="Proteomes" id="UP001595998"/>
    </source>
</evidence>
<proteinExistence type="predicted"/>
<accession>A0ABV8XQ89</accession>
<feature type="transmembrane region" description="Helical" evidence="6">
    <location>
        <begin position="12"/>
        <end position="33"/>
    </location>
</feature>
<feature type="transmembrane region" description="Helical" evidence="6">
    <location>
        <begin position="121"/>
        <end position="141"/>
    </location>
</feature>
<evidence type="ECO:0000256" key="4">
    <source>
        <dbReference type="ARBA" id="ARBA00022989"/>
    </source>
</evidence>